<dbReference type="Gene3D" id="3.30.200.20">
    <property type="entry name" value="Phosphorylase Kinase, domain 1"/>
    <property type="match status" value="1"/>
</dbReference>
<evidence type="ECO:0000256" key="3">
    <source>
        <dbReference type="ARBA" id="ARBA00012513"/>
    </source>
</evidence>
<feature type="region of interest" description="Disordered" evidence="16">
    <location>
        <begin position="411"/>
        <end position="495"/>
    </location>
</feature>
<evidence type="ECO:0000256" key="1">
    <source>
        <dbReference type="ARBA" id="ARBA00003747"/>
    </source>
</evidence>
<dbReference type="InterPro" id="IPR017441">
    <property type="entry name" value="Protein_kinase_ATP_BS"/>
</dbReference>
<name>A0A5M9JAG7_MONFR</name>
<dbReference type="PROSITE" id="PS00109">
    <property type="entry name" value="PROTEIN_KINASE_TYR"/>
    <property type="match status" value="1"/>
</dbReference>
<sequence>MSDANIHPKHCESLYGEGGFHPIHLDDTFKHNRYKVIHKLGHGGFATVWLARDNKRERYVALKVLASRLSRGSPEVDILRVMRSSSEHVGKSHVMSLLDHFFHKGPNGEHLCLVSEVGGPSIKRFNECPGEYKGSRRLEASVARYVCLQAVNGLDYIHHTGIIHGDFTPANILLQFANIDEWTVEEIYERLGPPQKQEILRAATVGNVTESSFPDYAVVAIDMNDVDPQWISDKIIIIDFGISFLQESPSFDIGTPKSYCAPEFLFGYHRSMASDIWALGCTIFEIRTGARLFKYKGTPKRDEMLIAIVKLLGTLPSEWWGAWQEGLKWYEIHSKIAEGSTGSILQEIMETGAHDGDDPPIKSKRKDTDLEHVQNYKKHSSHSALHTTGNLVLIAETLNTAEADEVLKAVNDTSPGKEDSGSLESVEIPGSGSSNAKSSEAKSSEAKSSEAKSSEAKSSEAKSSEKTPSSEGISTGIFKVEARENPLPDVPEQIKTDSPVHIIKHKSTVHYAVQDLIHATRSEPSFGSAQSLLEPSGFRITAAEAESLEDLLRNALKYRPEERSTASRLSNT</sequence>
<dbReference type="Pfam" id="PF00069">
    <property type="entry name" value="Pkinase"/>
    <property type="match status" value="2"/>
</dbReference>
<evidence type="ECO:0000256" key="11">
    <source>
        <dbReference type="ARBA" id="ARBA00030980"/>
    </source>
</evidence>
<dbReference type="PROSITE" id="PS00107">
    <property type="entry name" value="PROTEIN_KINASE_ATP"/>
    <property type="match status" value="1"/>
</dbReference>
<dbReference type="InterPro" id="IPR011009">
    <property type="entry name" value="Kinase-like_dom_sf"/>
</dbReference>
<dbReference type="GO" id="GO:0005524">
    <property type="term" value="F:ATP binding"/>
    <property type="evidence" value="ECO:0007669"/>
    <property type="project" value="UniProtKB-UniRule"/>
</dbReference>
<dbReference type="SUPFAM" id="SSF56112">
    <property type="entry name" value="Protein kinase-like (PK-like)"/>
    <property type="match status" value="1"/>
</dbReference>
<gene>
    <name evidence="18" type="ORF">EYC84_011259</name>
</gene>
<feature type="compositionally biased region" description="Basic and acidic residues" evidence="16">
    <location>
        <begin position="439"/>
        <end position="465"/>
    </location>
</feature>
<comment type="catalytic activity">
    <reaction evidence="13">
        <text>L-threonyl-[protein] + ATP = O-phospho-L-threonyl-[protein] + ADP + H(+)</text>
        <dbReference type="Rhea" id="RHEA:46608"/>
        <dbReference type="Rhea" id="RHEA-COMP:11060"/>
        <dbReference type="Rhea" id="RHEA-COMP:11605"/>
        <dbReference type="ChEBI" id="CHEBI:15378"/>
        <dbReference type="ChEBI" id="CHEBI:30013"/>
        <dbReference type="ChEBI" id="CHEBI:30616"/>
        <dbReference type="ChEBI" id="CHEBI:61977"/>
        <dbReference type="ChEBI" id="CHEBI:456216"/>
        <dbReference type="EC" id="2.7.11.1"/>
    </reaction>
</comment>
<evidence type="ECO:0000256" key="7">
    <source>
        <dbReference type="ARBA" id="ARBA00022679"/>
    </source>
</evidence>
<feature type="region of interest" description="Disordered" evidence="16">
    <location>
        <begin position="351"/>
        <end position="382"/>
    </location>
</feature>
<feature type="domain" description="Protein kinase" evidence="17">
    <location>
        <begin position="34"/>
        <end position="572"/>
    </location>
</feature>
<dbReference type="VEuPathDB" id="FungiDB:MFRU_061g00150"/>
<evidence type="ECO:0000256" key="4">
    <source>
        <dbReference type="ARBA" id="ARBA00013948"/>
    </source>
</evidence>
<protein>
    <recommendedName>
        <fullName evidence="5">EKC/KEOPS complex subunit BUD32</fullName>
        <ecNumber evidence="3">2.7.11.1</ecNumber>
    </recommendedName>
    <alternativeName>
        <fullName evidence="11 12">Atypical Serine/threonine protein kinase BUD32</fullName>
    </alternativeName>
    <alternativeName>
        <fullName evidence="4">EKC/KEOPS complex subunit bud32</fullName>
    </alternativeName>
</protein>
<dbReference type="GO" id="GO:0000245">
    <property type="term" value="P:spliceosomal complex assembly"/>
    <property type="evidence" value="ECO:0007669"/>
    <property type="project" value="TreeGrafter"/>
</dbReference>
<evidence type="ECO:0000259" key="17">
    <source>
        <dbReference type="PROSITE" id="PS50011"/>
    </source>
</evidence>
<dbReference type="InterPro" id="IPR000719">
    <property type="entry name" value="Prot_kinase_dom"/>
</dbReference>
<dbReference type="EC" id="2.7.11.1" evidence="3"/>
<proteinExistence type="predicted"/>
<dbReference type="SMART" id="SM00220">
    <property type="entry name" value="S_TKc"/>
    <property type="match status" value="1"/>
</dbReference>
<evidence type="ECO:0000256" key="6">
    <source>
        <dbReference type="ARBA" id="ARBA00022527"/>
    </source>
</evidence>
<feature type="binding site" evidence="15">
    <location>
        <position position="63"/>
    </location>
    <ligand>
        <name>ATP</name>
        <dbReference type="ChEBI" id="CHEBI:30616"/>
    </ligand>
</feature>
<keyword evidence="19" id="KW-1185">Reference proteome</keyword>
<dbReference type="AlphaFoldDB" id="A0A5M9JAG7"/>
<feature type="compositionally biased region" description="Basic and acidic residues" evidence="16">
    <location>
        <begin position="352"/>
        <end position="374"/>
    </location>
</feature>
<dbReference type="GO" id="GO:0004674">
    <property type="term" value="F:protein serine/threonine kinase activity"/>
    <property type="evidence" value="ECO:0007669"/>
    <property type="project" value="UniProtKB-KW"/>
</dbReference>
<keyword evidence="6" id="KW-0723">Serine/threonine-protein kinase</keyword>
<evidence type="ECO:0000256" key="14">
    <source>
        <dbReference type="ARBA" id="ARBA00048679"/>
    </source>
</evidence>
<evidence type="ECO:0000313" key="18">
    <source>
        <dbReference type="EMBL" id="KAA8564315.1"/>
    </source>
</evidence>
<comment type="function">
    <text evidence="1">Component of the EKC/KEOPS complex that is required for the formation of a threonylcarbamoyl group on adenosine at position 37 (t(6)A37) in tRNAs that read codons beginning with adenine. The complex is probably involved in the transfer of the threonylcarbamoyl moiety of threonylcarbamoyl-AMP (TC-AMP) to the N6 group of A37. BUD32 has ATPase activity in the context of the EKC/KEOPS complex and likely plays a supporting role to the catalytic subunit KAE1. The EKC/KEOPS complex also promotes both telomere uncapping and telomere elongation. The complex is required for efficient recruitment of transcriptional coactivators.</text>
</comment>
<evidence type="ECO:0000256" key="9">
    <source>
        <dbReference type="ARBA" id="ARBA00022777"/>
    </source>
</evidence>
<dbReference type="PROSITE" id="PS50011">
    <property type="entry name" value="PROTEIN_KINASE_DOM"/>
    <property type="match status" value="1"/>
</dbReference>
<keyword evidence="9" id="KW-0418">Kinase</keyword>
<comment type="subunit">
    <text evidence="2">Component of the EKC/KEOPS complex composed of at least BUD32, CGI121, GON7, KAE1 and PCC1; the whole complex dimerizes.</text>
</comment>
<dbReference type="FunFam" id="3.30.200.20:FF:001333">
    <property type="entry name" value="Protein kinase, putative (AFU_orthologue AFUA_7G00740)"/>
    <property type="match status" value="1"/>
</dbReference>
<comment type="catalytic activity">
    <reaction evidence="14">
        <text>L-seryl-[protein] + ATP = O-phospho-L-seryl-[protein] + ADP + H(+)</text>
        <dbReference type="Rhea" id="RHEA:17989"/>
        <dbReference type="Rhea" id="RHEA-COMP:9863"/>
        <dbReference type="Rhea" id="RHEA-COMP:11604"/>
        <dbReference type="ChEBI" id="CHEBI:15378"/>
        <dbReference type="ChEBI" id="CHEBI:29999"/>
        <dbReference type="ChEBI" id="CHEBI:30616"/>
        <dbReference type="ChEBI" id="CHEBI:83421"/>
        <dbReference type="ChEBI" id="CHEBI:456216"/>
        <dbReference type="EC" id="2.7.11.1"/>
    </reaction>
</comment>
<dbReference type="InterPro" id="IPR008266">
    <property type="entry name" value="Tyr_kinase_AS"/>
</dbReference>
<evidence type="ECO:0000256" key="16">
    <source>
        <dbReference type="SAM" id="MobiDB-lite"/>
    </source>
</evidence>
<dbReference type="Proteomes" id="UP000322873">
    <property type="component" value="Unassembled WGS sequence"/>
</dbReference>
<evidence type="ECO:0000256" key="8">
    <source>
        <dbReference type="ARBA" id="ARBA00022741"/>
    </source>
</evidence>
<evidence type="ECO:0000313" key="19">
    <source>
        <dbReference type="Proteomes" id="UP000322873"/>
    </source>
</evidence>
<evidence type="ECO:0000256" key="15">
    <source>
        <dbReference type="PROSITE-ProRule" id="PRU10141"/>
    </source>
</evidence>
<organism evidence="18 19">
    <name type="scientific">Monilinia fructicola</name>
    <name type="common">Brown rot fungus</name>
    <name type="synonym">Ciboria fructicola</name>
    <dbReference type="NCBI Taxonomy" id="38448"/>
    <lineage>
        <taxon>Eukaryota</taxon>
        <taxon>Fungi</taxon>
        <taxon>Dikarya</taxon>
        <taxon>Ascomycota</taxon>
        <taxon>Pezizomycotina</taxon>
        <taxon>Leotiomycetes</taxon>
        <taxon>Helotiales</taxon>
        <taxon>Sclerotiniaceae</taxon>
        <taxon>Monilinia</taxon>
    </lineage>
</organism>
<dbReference type="PANTHER" id="PTHR47634">
    <property type="entry name" value="PROTEIN KINASE DOMAIN-CONTAINING PROTEIN-RELATED"/>
    <property type="match status" value="1"/>
</dbReference>
<keyword evidence="7" id="KW-0808">Transferase</keyword>
<evidence type="ECO:0000256" key="12">
    <source>
        <dbReference type="ARBA" id="ARBA00033194"/>
    </source>
</evidence>
<dbReference type="EMBL" id="VICG01000015">
    <property type="protein sequence ID" value="KAA8564315.1"/>
    <property type="molecule type" value="Genomic_DNA"/>
</dbReference>
<reference evidence="18 19" key="1">
    <citation type="submission" date="2019-06" db="EMBL/GenBank/DDBJ databases">
        <title>Genome Sequence of the Brown Rot Fungal Pathogen Monilinia fructicola.</title>
        <authorList>
            <person name="De Miccolis Angelini R.M."/>
            <person name="Landi L."/>
            <person name="Abate D."/>
            <person name="Pollastro S."/>
            <person name="Romanazzi G."/>
            <person name="Faretra F."/>
        </authorList>
    </citation>
    <scope>NUCLEOTIDE SEQUENCE [LARGE SCALE GENOMIC DNA]</scope>
    <source>
        <strain evidence="18 19">Mfrc123</strain>
    </source>
</reference>
<dbReference type="InterPro" id="IPR051334">
    <property type="entry name" value="SRPK"/>
</dbReference>
<evidence type="ECO:0000256" key="2">
    <source>
        <dbReference type="ARBA" id="ARBA00011534"/>
    </source>
</evidence>
<evidence type="ECO:0000256" key="10">
    <source>
        <dbReference type="ARBA" id="ARBA00022840"/>
    </source>
</evidence>
<dbReference type="PANTHER" id="PTHR47634:SF9">
    <property type="entry name" value="PROTEIN KINASE DOMAIN-CONTAINING PROTEIN-RELATED"/>
    <property type="match status" value="1"/>
</dbReference>
<keyword evidence="8 15" id="KW-0547">Nucleotide-binding</keyword>
<comment type="caution">
    <text evidence="18">The sequence shown here is derived from an EMBL/GenBank/DDBJ whole genome shotgun (WGS) entry which is preliminary data.</text>
</comment>
<evidence type="ECO:0000256" key="13">
    <source>
        <dbReference type="ARBA" id="ARBA00047899"/>
    </source>
</evidence>
<dbReference type="GO" id="GO:0050684">
    <property type="term" value="P:regulation of mRNA processing"/>
    <property type="evidence" value="ECO:0007669"/>
    <property type="project" value="TreeGrafter"/>
</dbReference>
<keyword evidence="10 15" id="KW-0067">ATP-binding</keyword>
<evidence type="ECO:0000256" key="5">
    <source>
        <dbReference type="ARBA" id="ARBA00019973"/>
    </source>
</evidence>
<accession>A0A5M9JAG7</accession>
<dbReference type="Gene3D" id="1.10.510.10">
    <property type="entry name" value="Transferase(Phosphotransferase) domain 1"/>
    <property type="match status" value="1"/>
</dbReference>